<dbReference type="InterPro" id="IPR011256">
    <property type="entry name" value="Reg_factor_effector_dom_sf"/>
</dbReference>
<accession>A3I0M8</accession>
<organism evidence="2 3">
    <name type="scientific">Algoriphagus machipongonensis</name>
    <dbReference type="NCBI Taxonomy" id="388413"/>
    <lineage>
        <taxon>Bacteria</taxon>
        <taxon>Pseudomonadati</taxon>
        <taxon>Bacteroidota</taxon>
        <taxon>Cytophagia</taxon>
        <taxon>Cytophagales</taxon>
        <taxon>Cyclobacteriaceae</taxon>
        <taxon>Algoriphagus</taxon>
    </lineage>
</organism>
<evidence type="ECO:0000259" key="1">
    <source>
        <dbReference type="SMART" id="SM00871"/>
    </source>
</evidence>
<evidence type="ECO:0000313" key="2">
    <source>
        <dbReference type="EMBL" id="EAZ80024.1"/>
    </source>
</evidence>
<keyword evidence="3" id="KW-1185">Reference proteome</keyword>
<dbReference type="InterPro" id="IPR010499">
    <property type="entry name" value="AraC_E-bd"/>
</dbReference>
<dbReference type="STRING" id="388413.ALPR1_15384"/>
<dbReference type="OrthoDB" id="8560232at2"/>
<dbReference type="Pfam" id="PF06445">
    <property type="entry name" value="GyrI-like"/>
    <property type="match status" value="1"/>
</dbReference>
<dbReference type="Gene3D" id="3.20.80.10">
    <property type="entry name" value="Regulatory factor, effector binding domain"/>
    <property type="match status" value="1"/>
</dbReference>
<proteinExistence type="predicted"/>
<reference evidence="2 3" key="1">
    <citation type="journal article" date="2011" name="J. Bacteriol.">
        <title>Complete genome sequence of Algoriphagus sp. PR1, bacterial prey of a colony-forming choanoflagellate.</title>
        <authorList>
            <person name="Alegado R.A."/>
            <person name="Ferriera S."/>
            <person name="Nusbaum C."/>
            <person name="Young S.K."/>
            <person name="Zeng Q."/>
            <person name="Imamovic A."/>
            <person name="Fairclough S.R."/>
            <person name="King N."/>
        </authorList>
    </citation>
    <scope>NUCLEOTIDE SEQUENCE [LARGE SCALE GENOMIC DNA]</scope>
    <source>
        <strain evidence="2 3">PR1</strain>
    </source>
</reference>
<feature type="domain" description="AraC effector-binding" evidence="1">
    <location>
        <begin position="1"/>
        <end position="157"/>
    </location>
</feature>
<evidence type="ECO:0000313" key="3">
    <source>
        <dbReference type="Proteomes" id="UP000003919"/>
    </source>
</evidence>
<dbReference type="RefSeq" id="WP_008201825.1">
    <property type="nucleotide sequence ID" value="NZ_CM001023.1"/>
</dbReference>
<gene>
    <name evidence="2" type="ORF">ALPR1_15384</name>
</gene>
<dbReference type="EMBL" id="AAXU02000001">
    <property type="protein sequence ID" value="EAZ80024.1"/>
    <property type="molecule type" value="Genomic_DNA"/>
</dbReference>
<dbReference type="HOGENOM" id="CLU_108864_0_0_10"/>
<dbReference type="Proteomes" id="UP000003919">
    <property type="component" value="Unassembled WGS sequence"/>
</dbReference>
<sequence>MEVKVEEITSKTLFGKKTITTLGSQDISALWRPFRQAINKKEGLNPSDYYSIQRYGKDMQSKSLSLNTEFEKCAAIEIVKDACPDGFEEIVLDGGKYATFEYARNMGEIQTILMGFLNNWLPNSAFELDDRNHFETFGPDYDPFSVDSVEVIWIPIKEKGSK</sequence>
<dbReference type="eggNOG" id="COG3708">
    <property type="taxonomic scope" value="Bacteria"/>
</dbReference>
<protein>
    <submittedName>
        <fullName evidence="2">Bacterial transcription activator, effector binding domain protein</fullName>
    </submittedName>
</protein>
<dbReference type="SUPFAM" id="SSF55136">
    <property type="entry name" value="Probable bacterial effector-binding domain"/>
    <property type="match status" value="1"/>
</dbReference>
<dbReference type="InterPro" id="IPR029442">
    <property type="entry name" value="GyrI-like"/>
</dbReference>
<dbReference type="AlphaFoldDB" id="A3I0M8"/>
<name>A3I0M8_9BACT</name>
<dbReference type="SMART" id="SM00871">
    <property type="entry name" value="AraC_E_bind"/>
    <property type="match status" value="1"/>
</dbReference>
<comment type="caution">
    <text evidence="2">The sequence shown here is derived from an EMBL/GenBank/DDBJ whole genome shotgun (WGS) entry which is preliminary data.</text>
</comment>